<dbReference type="HOGENOM" id="CLU_2303919_0_0_0"/>
<sequence>MLLLSSLGCVTPWNTQLPTPYANHPAIETRRNEQFDPFARSDLGPDTMSRPRQYTEPRATPRHSKETEIRQAPRVPGVMNPVDAPNPTVPTQQYPGVVPF</sequence>
<protein>
    <submittedName>
        <fullName evidence="2">Uncharacterized protein</fullName>
    </submittedName>
</protein>
<dbReference type="AlphaFoldDB" id="F0SQN5"/>
<keyword evidence="3" id="KW-1185">Reference proteome</keyword>
<dbReference type="STRING" id="756272.Plabr_1453"/>
<dbReference type="EMBL" id="CP002546">
    <property type="protein sequence ID" value="ADY59065.1"/>
    <property type="molecule type" value="Genomic_DNA"/>
</dbReference>
<evidence type="ECO:0000313" key="3">
    <source>
        <dbReference type="Proteomes" id="UP000006860"/>
    </source>
</evidence>
<name>F0SQN5_RUBBR</name>
<evidence type="ECO:0000256" key="1">
    <source>
        <dbReference type="SAM" id="MobiDB-lite"/>
    </source>
</evidence>
<gene>
    <name evidence="2" type="ordered locus">Plabr_1453</name>
</gene>
<accession>F0SQN5</accession>
<dbReference type="KEGG" id="pbs:Plabr_1453"/>
<reference evidence="3" key="1">
    <citation type="submission" date="2011-02" db="EMBL/GenBank/DDBJ databases">
        <title>The complete genome of Planctomyces brasiliensis DSM 5305.</title>
        <authorList>
            <person name="Lucas S."/>
            <person name="Copeland A."/>
            <person name="Lapidus A."/>
            <person name="Bruce D."/>
            <person name="Goodwin L."/>
            <person name="Pitluck S."/>
            <person name="Kyrpides N."/>
            <person name="Mavromatis K."/>
            <person name="Pagani I."/>
            <person name="Ivanova N."/>
            <person name="Ovchinnikova G."/>
            <person name="Lu M."/>
            <person name="Detter J.C."/>
            <person name="Han C."/>
            <person name="Land M."/>
            <person name="Hauser L."/>
            <person name="Markowitz V."/>
            <person name="Cheng J.-F."/>
            <person name="Hugenholtz P."/>
            <person name="Woyke T."/>
            <person name="Wu D."/>
            <person name="Tindall B."/>
            <person name="Pomrenke H.G."/>
            <person name="Brambilla E."/>
            <person name="Klenk H.-P."/>
            <person name="Eisen J.A."/>
        </authorList>
    </citation>
    <scope>NUCLEOTIDE SEQUENCE [LARGE SCALE GENOMIC DNA]</scope>
    <source>
        <strain evidence="3">ATCC 49424 / DSM 5305 / JCM 21570 / NBRC 103401 / IFAM 1448</strain>
    </source>
</reference>
<organism evidence="2 3">
    <name type="scientific">Rubinisphaera brasiliensis (strain ATCC 49424 / DSM 5305 / JCM 21570 / IAM 15109 / NBRC 103401 / IFAM 1448)</name>
    <name type="common">Planctomyces brasiliensis</name>
    <dbReference type="NCBI Taxonomy" id="756272"/>
    <lineage>
        <taxon>Bacteria</taxon>
        <taxon>Pseudomonadati</taxon>
        <taxon>Planctomycetota</taxon>
        <taxon>Planctomycetia</taxon>
        <taxon>Planctomycetales</taxon>
        <taxon>Planctomycetaceae</taxon>
        <taxon>Rubinisphaera</taxon>
    </lineage>
</organism>
<dbReference type="Proteomes" id="UP000006860">
    <property type="component" value="Chromosome"/>
</dbReference>
<evidence type="ECO:0000313" key="2">
    <source>
        <dbReference type="EMBL" id="ADY59065.1"/>
    </source>
</evidence>
<proteinExistence type="predicted"/>
<feature type="region of interest" description="Disordered" evidence="1">
    <location>
        <begin position="30"/>
        <end position="100"/>
    </location>
</feature>